<dbReference type="AlphaFoldDB" id="A0A4R0YV04"/>
<organism evidence="2 3">
    <name type="scientific">Dyella soli</name>
    <dbReference type="NCBI Taxonomy" id="522319"/>
    <lineage>
        <taxon>Bacteria</taxon>
        <taxon>Pseudomonadati</taxon>
        <taxon>Pseudomonadota</taxon>
        <taxon>Gammaproteobacteria</taxon>
        <taxon>Lysobacterales</taxon>
        <taxon>Rhodanobacteraceae</taxon>
        <taxon>Dyella</taxon>
    </lineage>
</organism>
<name>A0A4R0YV04_9GAMM</name>
<dbReference type="Gene3D" id="3.10.180.10">
    <property type="entry name" value="2,3-Dihydroxybiphenyl 1,2-Dioxygenase, domain 1"/>
    <property type="match status" value="1"/>
</dbReference>
<dbReference type="InterPro" id="IPR029068">
    <property type="entry name" value="Glyas_Bleomycin-R_OHBP_Dase"/>
</dbReference>
<evidence type="ECO:0000313" key="2">
    <source>
        <dbReference type="EMBL" id="TCI10698.1"/>
    </source>
</evidence>
<dbReference type="SUPFAM" id="SSF54593">
    <property type="entry name" value="Glyoxalase/Bleomycin resistance protein/Dihydroxybiphenyl dioxygenase"/>
    <property type="match status" value="1"/>
</dbReference>
<protein>
    <submittedName>
        <fullName evidence="2">VOC family protein</fullName>
    </submittedName>
</protein>
<dbReference type="Pfam" id="PF06983">
    <property type="entry name" value="3-dmu-9_3-mt"/>
    <property type="match status" value="1"/>
</dbReference>
<sequence length="136" mass="15132">MQFIPYLNFDGQCREAFDFYATAFKAKITMRMTYGESPMAAEMPPETHGRVMHSQLETANGLLMGADGPPNTATHKGCVNLMIDTPAEAERVFKALSDGGEVQMPIQETFWAKRFGALTDRYGKAWMVNCLKTPGE</sequence>
<keyword evidence="3" id="KW-1185">Reference proteome</keyword>
<comment type="caution">
    <text evidence="2">The sequence shown here is derived from an EMBL/GenBank/DDBJ whole genome shotgun (WGS) entry which is preliminary data.</text>
</comment>
<dbReference type="EMBL" id="SJTG01000002">
    <property type="protein sequence ID" value="TCI10698.1"/>
    <property type="molecule type" value="Genomic_DNA"/>
</dbReference>
<evidence type="ECO:0000259" key="1">
    <source>
        <dbReference type="Pfam" id="PF06983"/>
    </source>
</evidence>
<dbReference type="RefSeq" id="WP_131408962.1">
    <property type="nucleotide sequence ID" value="NZ_SJTG01000002.1"/>
</dbReference>
<proteinExistence type="predicted"/>
<accession>A0A4R0YV04</accession>
<dbReference type="PANTHER" id="PTHR33990">
    <property type="entry name" value="PROTEIN YJDN-RELATED"/>
    <property type="match status" value="1"/>
</dbReference>
<dbReference type="Proteomes" id="UP000291822">
    <property type="component" value="Unassembled WGS sequence"/>
</dbReference>
<gene>
    <name evidence="2" type="ORF">EZM97_17750</name>
</gene>
<dbReference type="PANTHER" id="PTHR33990:SF1">
    <property type="entry name" value="PROTEIN YJDN"/>
    <property type="match status" value="1"/>
</dbReference>
<evidence type="ECO:0000313" key="3">
    <source>
        <dbReference type="Proteomes" id="UP000291822"/>
    </source>
</evidence>
<feature type="domain" description="PhnB-like" evidence="1">
    <location>
        <begin position="2"/>
        <end position="128"/>
    </location>
</feature>
<dbReference type="InterPro" id="IPR028973">
    <property type="entry name" value="PhnB-like"/>
</dbReference>
<dbReference type="CDD" id="cd06588">
    <property type="entry name" value="PhnB_like"/>
    <property type="match status" value="1"/>
</dbReference>
<reference evidence="2 3" key="1">
    <citation type="submission" date="2019-02" db="EMBL/GenBank/DDBJ databases">
        <title>Dyella amyloliquefaciens sp. nov., isolated from forest soil.</title>
        <authorList>
            <person name="Gao Z.-H."/>
            <person name="Qiu L.-H."/>
        </authorList>
    </citation>
    <scope>NUCLEOTIDE SEQUENCE [LARGE SCALE GENOMIC DNA]</scope>
    <source>
        <strain evidence="2 3">KACC 12747</strain>
    </source>
</reference>